<proteinExistence type="predicted"/>
<organism evidence="1">
    <name type="scientific">marine metagenome</name>
    <dbReference type="NCBI Taxonomy" id="408172"/>
    <lineage>
        <taxon>unclassified sequences</taxon>
        <taxon>metagenomes</taxon>
        <taxon>ecological metagenomes</taxon>
    </lineage>
</organism>
<accession>A0A382GT12</accession>
<dbReference type="EMBL" id="UINC01057045">
    <property type="protein sequence ID" value="SVB77787.1"/>
    <property type="molecule type" value="Genomic_DNA"/>
</dbReference>
<reference evidence="1" key="1">
    <citation type="submission" date="2018-05" db="EMBL/GenBank/DDBJ databases">
        <authorList>
            <person name="Lanie J.A."/>
            <person name="Ng W.-L."/>
            <person name="Kazmierczak K.M."/>
            <person name="Andrzejewski T.M."/>
            <person name="Davidsen T.M."/>
            <person name="Wayne K.J."/>
            <person name="Tettelin H."/>
            <person name="Glass J.I."/>
            <person name="Rusch D."/>
            <person name="Podicherti R."/>
            <person name="Tsui H.-C.T."/>
            <person name="Winkler M.E."/>
        </authorList>
    </citation>
    <scope>NUCLEOTIDE SEQUENCE</scope>
</reference>
<name>A0A382GT12_9ZZZZ</name>
<sequence length="138" mass="16228">MLFKVFLVIFILTSSFEVFAAEIVPNQSIVMHDTVKRDAYKTEDILLLFKSCYETIQFLATTKYKRNKLKLTEIDVSQQCFCICDKVREKHNPTRFLAKTPLEIHNIITPLANDCLREKGQSWYDDVEPDMEKKDDDR</sequence>
<gene>
    <name evidence="1" type="ORF">METZ01_LOCUS230641</name>
</gene>
<protein>
    <submittedName>
        <fullName evidence="1">Uncharacterized protein</fullName>
    </submittedName>
</protein>
<evidence type="ECO:0000313" key="1">
    <source>
        <dbReference type="EMBL" id="SVB77787.1"/>
    </source>
</evidence>
<dbReference type="AlphaFoldDB" id="A0A382GT12"/>